<dbReference type="Proteomes" id="UP000887023">
    <property type="component" value="Chromosome"/>
</dbReference>
<organism evidence="1 2">
    <name type="scientific">Skermania pinensis</name>
    <dbReference type="NCBI Taxonomy" id="39122"/>
    <lineage>
        <taxon>Bacteria</taxon>
        <taxon>Bacillati</taxon>
        <taxon>Actinomycetota</taxon>
        <taxon>Actinomycetes</taxon>
        <taxon>Mycobacteriales</taxon>
        <taxon>Gordoniaceae</taxon>
        <taxon>Skermania</taxon>
    </lineage>
</organism>
<accession>A0ABX8SBM8</accession>
<reference evidence="1" key="1">
    <citation type="submission" date="2021-07" db="EMBL/GenBank/DDBJ databases">
        <title>Candidatus Kaistella beijingensis sp. nov. isolated from a municipal wastewater treatment plant is involved in sludge foaming.</title>
        <authorList>
            <person name="Song Y."/>
            <person name="Liu S.-J."/>
        </authorList>
    </citation>
    <scope>NUCLEOTIDE SEQUENCE</scope>
    <source>
        <strain evidence="1">DSM 43998</strain>
    </source>
</reference>
<name>A0ABX8SBM8_9ACTN</name>
<dbReference type="RefSeq" id="WP_157079988.1">
    <property type="nucleotide sequence ID" value="NZ_CBCRUZ010000009.1"/>
</dbReference>
<evidence type="ECO:0000313" key="2">
    <source>
        <dbReference type="Proteomes" id="UP000887023"/>
    </source>
</evidence>
<keyword evidence="2" id="KW-1185">Reference proteome</keyword>
<proteinExistence type="predicted"/>
<evidence type="ECO:0000313" key="1">
    <source>
        <dbReference type="EMBL" id="QXQ14861.1"/>
    </source>
</evidence>
<sequence>MRAHPASDYEQFARAMEGFQRAAQALAVQAALGVLMRGDLPEATEILGKLKPDTLRSLSVAAKTLADLADHELTRRRPAR</sequence>
<dbReference type="EMBL" id="CP079105">
    <property type="protein sequence ID" value="QXQ14861.1"/>
    <property type="molecule type" value="Genomic_DNA"/>
</dbReference>
<evidence type="ECO:0008006" key="3">
    <source>
        <dbReference type="Google" id="ProtNLM"/>
    </source>
</evidence>
<protein>
    <recommendedName>
        <fullName evidence="3">ANTAR domain-containing protein</fullName>
    </recommendedName>
</protein>
<gene>
    <name evidence="1" type="ORF">KV203_05620</name>
</gene>